<dbReference type="InterPro" id="IPR001881">
    <property type="entry name" value="EGF-like_Ca-bd_dom"/>
</dbReference>
<keyword evidence="8 15" id="KW-1133">Transmembrane helix</keyword>
<dbReference type="GO" id="GO:0042063">
    <property type="term" value="P:gliogenesis"/>
    <property type="evidence" value="ECO:0007669"/>
    <property type="project" value="UniProtKB-ARBA"/>
</dbReference>
<comment type="caution">
    <text evidence="13">Lacks conserved residue(s) required for the propagation of feature annotation.</text>
</comment>
<dbReference type="OrthoDB" id="430340at2759"/>
<dbReference type="PROSITE" id="PS00022">
    <property type="entry name" value="EGF_1"/>
    <property type="match status" value="3"/>
</dbReference>
<dbReference type="SUPFAM" id="SSF57184">
    <property type="entry name" value="Growth factor receptor domain"/>
    <property type="match status" value="1"/>
</dbReference>
<dbReference type="GO" id="GO:0000902">
    <property type="term" value="P:cell morphogenesis"/>
    <property type="evidence" value="ECO:0007669"/>
    <property type="project" value="UniProtKB-ARBA"/>
</dbReference>
<dbReference type="FunFam" id="2.10.25.10:FF:000247">
    <property type="entry name" value="Delta/notch like EGF repeat containing"/>
    <property type="match status" value="1"/>
</dbReference>
<feature type="disulfide bond" evidence="13">
    <location>
        <begin position="198"/>
        <end position="208"/>
    </location>
</feature>
<keyword evidence="5 16" id="KW-0732">Signal</keyword>
<feature type="region of interest" description="Disordered" evidence="14">
    <location>
        <begin position="494"/>
        <end position="516"/>
    </location>
</feature>
<dbReference type="Pfam" id="PF00530">
    <property type="entry name" value="SRCR"/>
    <property type="match status" value="2"/>
</dbReference>
<dbReference type="GO" id="GO:0004720">
    <property type="term" value="F:protein-lysine 6-oxidase activity"/>
    <property type="evidence" value="ECO:0007669"/>
    <property type="project" value="TreeGrafter"/>
</dbReference>
<dbReference type="PROSITE" id="PS50026">
    <property type="entry name" value="EGF_3"/>
    <property type="match status" value="3"/>
</dbReference>
<evidence type="ECO:0000256" key="13">
    <source>
        <dbReference type="PROSITE-ProRule" id="PRU00196"/>
    </source>
</evidence>
<comment type="subcellular location">
    <subcellularLocation>
        <location evidence="1">Cell membrane</location>
        <topology evidence="1">Single-pass type I membrane protein</topology>
    </subcellularLocation>
</comment>
<dbReference type="GO" id="GO:0120025">
    <property type="term" value="C:plasma membrane bounded cell projection"/>
    <property type="evidence" value="ECO:0007669"/>
    <property type="project" value="UniProtKB-ARBA"/>
</dbReference>
<evidence type="ECO:0000259" key="17">
    <source>
        <dbReference type="PROSITE" id="PS50026"/>
    </source>
</evidence>
<feature type="chain" id="PRO_5040125150" evidence="16">
    <location>
        <begin position="21"/>
        <end position="516"/>
    </location>
</feature>
<dbReference type="FunFam" id="2.10.25.10:FF:000230">
    <property type="entry name" value="Delta-like protein"/>
    <property type="match status" value="1"/>
</dbReference>
<comment type="caution">
    <text evidence="19">The sequence shown here is derived from an EMBL/GenBank/DDBJ whole genome shotgun (WGS) entry which is preliminary data.</text>
</comment>
<proteinExistence type="predicted"/>
<keyword evidence="11" id="KW-0325">Glycoprotein</keyword>
<evidence type="ECO:0000256" key="12">
    <source>
        <dbReference type="PROSITE-ProRule" id="PRU00076"/>
    </source>
</evidence>
<dbReference type="GO" id="GO:0007154">
    <property type="term" value="P:cell communication"/>
    <property type="evidence" value="ECO:0007669"/>
    <property type="project" value="UniProtKB-ARBA"/>
</dbReference>
<dbReference type="FunFam" id="3.10.250.10:FF:000011">
    <property type="entry name" value="Scavenger receptor class A member 5"/>
    <property type="match status" value="1"/>
</dbReference>
<dbReference type="EMBL" id="JAIZAY010000010">
    <property type="protein sequence ID" value="KAJ8034721.1"/>
    <property type="molecule type" value="Genomic_DNA"/>
</dbReference>
<dbReference type="Proteomes" id="UP001152320">
    <property type="component" value="Chromosome 10"/>
</dbReference>
<feature type="signal peptide" evidence="16">
    <location>
        <begin position="1"/>
        <end position="20"/>
    </location>
</feature>
<evidence type="ECO:0000256" key="15">
    <source>
        <dbReference type="SAM" id="Phobius"/>
    </source>
</evidence>
<accession>A0A9Q1BXJ8</accession>
<dbReference type="PANTHER" id="PTHR45817">
    <property type="entry name" value="LYSYL OXIDASE-LIKE-RELATED"/>
    <property type="match status" value="1"/>
</dbReference>
<feature type="domain" description="SRCR" evidence="18">
    <location>
        <begin position="129"/>
        <end position="228"/>
    </location>
</feature>
<dbReference type="InterPro" id="IPR001190">
    <property type="entry name" value="SRCR"/>
</dbReference>
<dbReference type="GO" id="GO:0048666">
    <property type="term" value="P:neuron development"/>
    <property type="evidence" value="ECO:0007669"/>
    <property type="project" value="UniProtKB-ARBA"/>
</dbReference>
<evidence type="ECO:0000256" key="8">
    <source>
        <dbReference type="ARBA" id="ARBA00022989"/>
    </source>
</evidence>
<sequence length="516" mass="57119">MTKALNILLVPVMFQVLVNGFQTGVVRLKGGNGPYEGRVEIFMNGQWGTVDEDPWDDNDAGVVCRQLGYIYGGCGFRRAHFGEGSGPIWLDEIGCIGSETNLLACHHETDTSEDSHSEDVGVACNGETVRLVGGRNDYEGRVEILLNGQWGTIDEDPWENDDADVVCRQLGYPFGGVAYKSAHFGEGSGPIWLDDINCQGNETHFLQCSYGLDTSEDSHAEDVGVSCNTIAADVCSSQPCANNGQCVNQGTSYICVCPEGYNGTRCEDGMFFHSNASTDPCNYHPCENNGSCINNRKEYICICPSGFEGHRCENVIDPCENHPCEHNGLCINENNQYLCICPDGFQGRRCESDNDPCESEECTSRGDCIQRLNHRYCSCENTLNETIICKYDINPCFSSPCKESEECQSEGSHFECVIARNSGTRTSYLPLIVAICALLVAVICLVKVTMMSRNMKHQRYPSTPVINNDHVQMNIQPNQYGRKEVLLDGCNKQQQGTPYPMTPSENDDEQDVYENY</sequence>
<dbReference type="Gene3D" id="2.10.25.10">
    <property type="entry name" value="Laminin"/>
    <property type="match status" value="4"/>
</dbReference>
<evidence type="ECO:0000256" key="14">
    <source>
        <dbReference type="SAM" id="MobiDB-lite"/>
    </source>
</evidence>
<feature type="disulfide bond" evidence="13">
    <location>
        <begin position="95"/>
        <end position="105"/>
    </location>
</feature>
<dbReference type="CDD" id="cd00054">
    <property type="entry name" value="EGF_CA"/>
    <property type="match status" value="3"/>
</dbReference>
<feature type="disulfide bond" evidence="12">
    <location>
        <begin position="341"/>
        <end position="350"/>
    </location>
</feature>
<feature type="domain" description="EGF-like" evidence="17">
    <location>
        <begin position="231"/>
        <end position="267"/>
    </location>
</feature>
<keyword evidence="20" id="KW-1185">Reference proteome</keyword>
<evidence type="ECO:0000259" key="18">
    <source>
        <dbReference type="PROSITE" id="PS50287"/>
    </source>
</evidence>
<feature type="domain" description="EGF-like" evidence="17">
    <location>
        <begin position="277"/>
        <end position="313"/>
    </location>
</feature>
<keyword evidence="9 15" id="KW-0472">Membrane</keyword>
<evidence type="ECO:0000256" key="16">
    <source>
        <dbReference type="SAM" id="SignalP"/>
    </source>
</evidence>
<dbReference type="GO" id="GO:0005615">
    <property type="term" value="C:extracellular space"/>
    <property type="evidence" value="ECO:0007669"/>
    <property type="project" value="TreeGrafter"/>
</dbReference>
<dbReference type="PANTHER" id="PTHR45817:SF4">
    <property type="entry name" value="LYSYL OXIDASE-LIKE-RELATED"/>
    <property type="match status" value="1"/>
</dbReference>
<dbReference type="InterPro" id="IPR000152">
    <property type="entry name" value="EGF-type_Asp/Asn_hydroxyl_site"/>
</dbReference>
<dbReference type="InterPro" id="IPR009030">
    <property type="entry name" value="Growth_fac_rcpt_cys_sf"/>
</dbReference>
<keyword evidence="2" id="KW-1003">Cell membrane</keyword>
<feature type="disulfide bond" evidence="12">
    <location>
        <begin position="303"/>
        <end position="312"/>
    </location>
</feature>
<evidence type="ECO:0000256" key="2">
    <source>
        <dbReference type="ARBA" id="ARBA00022475"/>
    </source>
</evidence>
<dbReference type="Pfam" id="PF00008">
    <property type="entry name" value="EGF"/>
    <property type="match status" value="3"/>
</dbReference>
<dbReference type="PRINTS" id="PR00258">
    <property type="entry name" value="SPERACTRCPTR"/>
</dbReference>
<dbReference type="GO" id="GO:0023052">
    <property type="term" value="P:signaling"/>
    <property type="evidence" value="ECO:0007669"/>
    <property type="project" value="UniProtKB-ARBA"/>
</dbReference>
<evidence type="ECO:0000256" key="5">
    <source>
        <dbReference type="ARBA" id="ARBA00022729"/>
    </source>
</evidence>
<evidence type="ECO:0000256" key="11">
    <source>
        <dbReference type="ARBA" id="ARBA00023180"/>
    </source>
</evidence>
<feature type="disulfide bond" evidence="12">
    <location>
        <begin position="257"/>
        <end position="266"/>
    </location>
</feature>
<dbReference type="Gene3D" id="3.10.250.10">
    <property type="entry name" value="SRCR-like domain"/>
    <property type="match status" value="2"/>
</dbReference>
<keyword evidence="10 13" id="KW-1015">Disulfide bond</keyword>
<name>A0A9Q1BXJ8_HOLLE</name>
<feature type="compositionally biased region" description="Acidic residues" evidence="14">
    <location>
        <begin position="505"/>
        <end position="516"/>
    </location>
</feature>
<protein>
    <submittedName>
        <fullName evidence="19">Neurotrypsin</fullName>
    </submittedName>
</protein>
<dbReference type="PROSITE" id="PS01186">
    <property type="entry name" value="EGF_2"/>
    <property type="match status" value="3"/>
</dbReference>
<feature type="domain" description="SRCR" evidence="18">
    <location>
        <begin position="26"/>
        <end position="125"/>
    </location>
</feature>
<dbReference type="InterPro" id="IPR000742">
    <property type="entry name" value="EGF"/>
</dbReference>
<keyword evidence="3 12" id="KW-0245">EGF-like domain</keyword>
<feature type="transmembrane region" description="Helical" evidence="15">
    <location>
        <begin position="428"/>
        <end position="450"/>
    </location>
</feature>
<keyword evidence="6" id="KW-0677">Repeat</keyword>
<evidence type="ECO:0000256" key="9">
    <source>
        <dbReference type="ARBA" id="ARBA00023136"/>
    </source>
</evidence>
<evidence type="ECO:0000313" key="20">
    <source>
        <dbReference type="Proteomes" id="UP001152320"/>
    </source>
</evidence>
<dbReference type="InterPro" id="IPR050912">
    <property type="entry name" value="LOX-like_protein"/>
</dbReference>
<evidence type="ECO:0000256" key="10">
    <source>
        <dbReference type="ARBA" id="ARBA00023157"/>
    </source>
</evidence>
<gene>
    <name evidence="19" type="ORF">HOLleu_21683</name>
</gene>
<dbReference type="SUPFAM" id="SSF57196">
    <property type="entry name" value="EGF/Laminin"/>
    <property type="match status" value="1"/>
</dbReference>
<evidence type="ECO:0000256" key="3">
    <source>
        <dbReference type="ARBA" id="ARBA00022536"/>
    </source>
</evidence>
<dbReference type="PROSITE" id="PS00010">
    <property type="entry name" value="ASX_HYDROXYL"/>
    <property type="match status" value="3"/>
</dbReference>
<evidence type="ECO:0000256" key="7">
    <source>
        <dbReference type="ARBA" id="ARBA00022837"/>
    </source>
</evidence>
<dbReference type="GO" id="GO:0005886">
    <property type="term" value="C:plasma membrane"/>
    <property type="evidence" value="ECO:0007669"/>
    <property type="project" value="UniProtKB-SubCell"/>
</dbReference>
<dbReference type="PROSITE" id="PS50287">
    <property type="entry name" value="SRCR_2"/>
    <property type="match status" value="2"/>
</dbReference>
<keyword evidence="7" id="KW-0106">Calcium</keyword>
<evidence type="ECO:0000256" key="1">
    <source>
        <dbReference type="ARBA" id="ARBA00004251"/>
    </source>
</evidence>
<dbReference type="GO" id="GO:0005509">
    <property type="term" value="F:calcium ion binding"/>
    <property type="evidence" value="ECO:0007669"/>
    <property type="project" value="InterPro"/>
</dbReference>
<evidence type="ECO:0000256" key="4">
    <source>
        <dbReference type="ARBA" id="ARBA00022692"/>
    </source>
</evidence>
<dbReference type="SUPFAM" id="SSF56487">
    <property type="entry name" value="SRCR-like"/>
    <property type="match status" value="2"/>
</dbReference>
<dbReference type="SMART" id="SM00181">
    <property type="entry name" value="EGF"/>
    <property type="match status" value="3"/>
</dbReference>
<dbReference type="FunFam" id="2.10.25.10:FF:000391">
    <property type="entry name" value="Weary, isoform C"/>
    <property type="match status" value="1"/>
</dbReference>
<dbReference type="AlphaFoldDB" id="A0A9Q1BXJ8"/>
<evidence type="ECO:0000313" key="19">
    <source>
        <dbReference type="EMBL" id="KAJ8034721.1"/>
    </source>
</evidence>
<reference evidence="19" key="1">
    <citation type="submission" date="2021-10" db="EMBL/GenBank/DDBJ databases">
        <title>Tropical sea cucumber genome reveals ecological adaptation and Cuvierian tubules defense mechanism.</title>
        <authorList>
            <person name="Chen T."/>
        </authorList>
    </citation>
    <scope>NUCLEOTIDE SEQUENCE</scope>
    <source>
        <strain evidence="19">Nanhai2018</strain>
        <tissue evidence="19">Muscle</tissue>
    </source>
</reference>
<feature type="domain" description="EGF-like" evidence="17">
    <location>
        <begin position="315"/>
        <end position="351"/>
    </location>
</feature>
<dbReference type="InterPro" id="IPR036772">
    <property type="entry name" value="SRCR-like_dom_sf"/>
</dbReference>
<dbReference type="SMART" id="SM00179">
    <property type="entry name" value="EGF_CA"/>
    <property type="match status" value="3"/>
</dbReference>
<dbReference type="FunFam" id="3.10.250.10:FF:000006">
    <property type="entry name" value="neurotrypsin isoform X2"/>
    <property type="match status" value="1"/>
</dbReference>
<organism evidence="19 20">
    <name type="scientific">Holothuria leucospilota</name>
    <name type="common">Black long sea cucumber</name>
    <name type="synonym">Mertensiothuria leucospilota</name>
    <dbReference type="NCBI Taxonomy" id="206669"/>
    <lineage>
        <taxon>Eukaryota</taxon>
        <taxon>Metazoa</taxon>
        <taxon>Echinodermata</taxon>
        <taxon>Eleutherozoa</taxon>
        <taxon>Echinozoa</taxon>
        <taxon>Holothuroidea</taxon>
        <taxon>Aspidochirotacea</taxon>
        <taxon>Aspidochirotida</taxon>
        <taxon>Holothuriidae</taxon>
        <taxon>Holothuria</taxon>
    </lineage>
</organism>
<keyword evidence="4 15" id="KW-0812">Transmembrane</keyword>
<evidence type="ECO:0000256" key="6">
    <source>
        <dbReference type="ARBA" id="ARBA00022737"/>
    </source>
</evidence>
<dbReference type="SMART" id="SM00202">
    <property type="entry name" value="SR"/>
    <property type="match status" value="2"/>
</dbReference>